<dbReference type="RefSeq" id="WP_087196785.1">
    <property type="nucleotide sequence ID" value="NZ_PPEL01000107.1"/>
</dbReference>
<dbReference type="GO" id="GO:0003677">
    <property type="term" value="F:DNA binding"/>
    <property type="evidence" value="ECO:0007669"/>
    <property type="project" value="UniProtKB-UniRule"/>
</dbReference>
<dbReference type="InterPro" id="IPR011010">
    <property type="entry name" value="DNA_brk_join_enz"/>
</dbReference>
<keyword evidence="3 9" id="KW-0132">Cell division</keyword>
<keyword evidence="8 9" id="KW-0131">Cell cycle</keyword>
<keyword evidence="13" id="KW-1185">Reference proteome</keyword>
<dbReference type="Gene3D" id="1.10.150.130">
    <property type="match status" value="1"/>
</dbReference>
<keyword evidence="6 9" id="KW-0238">DNA-binding</keyword>
<dbReference type="InterPro" id="IPR044068">
    <property type="entry name" value="CB"/>
</dbReference>
<dbReference type="PROSITE" id="PS51898">
    <property type="entry name" value="TYR_RECOMBINASE"/>
    <property type="match status" value="1"/>
</dbReference>
<dbReference type="NCBIfam" id="NF001399">
    <property type="entry name" value="PRK00283.1"/>
    <property type="match status" value="1"/>
</dbReference>
<evidence type="ECO:0000259" key="10">
    <source>
        <dbReference type="PROSITE" id="PS51898"/>
    </source>
</evidence>
<dbReference type="HAMAP" id="MF_01808">
    <property type="entry name" value="Recomb_XerC_XerD"/>
    <property type="match status" value="1"/>
</dbReference>
<dbReference type="PANTHER" id="PTHR30349">
    <property type="entry name" value="PHAGE INTEGRASE-RELATED"/>
    <property type="match status" value="1"/>
</dbReference>
<feature type="active site" evidence="9">
    <location>
        <position position="172"/>
    </location>
</feature>
<dbReference type="Proteomes" id="UP000236488">
    <property type="component" value="Unassembled WGS sequence"/>
</dbReference>
<keyword evidence="2 9" id="KW-0963">Cytoplasm</keyword>
<protein>
    <recommendedName>
        <fullName evidence="9">Tyrosine recombinase XerC</fullName>
    </recommendedName>
</protein>
<evidence type="ECO:0000256" key="8">
    <source>
        <dbReference type="ARBA" id="ARBA00023306"/>
    </source>
</evidence>
<evidence type="ECO:0000256" key="9">
    <source>
        <dbReference type="HAMAP-Rule" id="MF_01808"/>
    </source>
</evidence>
<evidence type="ECO:0000256" key="3">
    <source>
        <dbReference type="ARBA" id="ARBA00022618"/>
    </source>
</evidence>
<keyword evidence="7 9" id="KW-0233">DNA recombination</keyword>
<evidence type="ECO:0000256" key="6">
    <source>
        <dbReference type="ARBA" id="ARBA00023125"/>
    </source>
</evidence>
<dbReference type="PROSITE" id="PS51900">
    <property type="entry name" value="CB"/>
    <property type="match status" value="1"/>
</dbReference>
<dbReference type="Pfam" id="PF00589">
    <property type="entry name" value="Phage_integrase"/>
    <property type="match status" value="1"/>
</dbReference>
<comment type="caution">
    <text evidence="12">The sequence shown here is derived from an EMBL/GenBank/DDBJ whole genome shotgun (WGS) entry which is preliminary data.</text>
</comment>
<dbReference type="InterPro" id="IPR010998">
    <property type="entry name" value="Integrase_recombinase_N"/>
</dbReference>
<sequence>MRREDMVREYLVHLRIERGCSPLTAEAYGADLADFSAFLDRCGIACLGDVERETVVAYEADLLERGYATSSVDRRVSAIKGLFRFLVREGLVRRNPADTLQLPKAPERLPDVLSASQMDELLSAPVERAPIPLRNRAILEVLYGCGLRVSECTGLDVADAVLDEGYLRVVGKGGKERIAPVSGAAAQALEEYLAEGRPLLVRPHAKPTPATFLNARGGRLSRQSVHALVADAGRTIGVANLHPHTLRHSFATHMLEGGADLRVIQEILGHADISTTQVYTHVSRAHLREEYVKAHPRARALPPS</sequence>
<evidence type="ECO:0000259" key="11">
    <source>
        <dbReference type="PROSITE" id="PS51900"/>
    </source>
</evidence>
<dbReference type="GO" id="GO:0009037">
    <property type="term" value="F:tyrosine-based site-specific recombinase activity"/>
    <property type="evidence" value="ECO:0007669"/>
    <property type="project" value="UniProtKB-UniRule"/>
</dbReference>
<feature type="domain" description="Tyr recombinase" evidence="10">
    <location>
        <begin position="108"/>
        <end position="292"/>
    </location>
</feature>
<feature type="active site" description="O-(3'-phospho-DNA)-tyrosine intermediate" evidence="9">
    <location>
        <position position="279"/>
    </location>
</feature>
<dbReference type="AlphaFoldDB" id="A0A2K2U249"/>
<proteinExistence type="inferred from homology"/>
<dbReference type="InterPro" id="IPR004107">
    <property type="entry name" value="Integrase_SAM-like_N"/>
</dbReference>
<name>A0A2K2U249_9ACTN</name>
<evidence type="ECO:0000256" key="5">
    <source>
        <dbReference type="ARBA" id="ARBA00022908"/>
    </source>
</evidence>
<gene>
    <name evidence="9" type="primary">xerC</name>
    <name evidence="12" type="ORF">C2L80_12290</name>
</gene>
<evidence type="ECO:0000313" key="12">
    <source>
        <dbReference type="EMBL" id="PNV64369.1"/>
    </source>
</evidence>
<feature type="active site" evidence="9">
    <location>
        <position position="244"/>
    </location>
</feature>
<dbReference type="InterPro" id="IPR002104">
    <property type="entry name" value="Integrase_catalytic"/>
</dbReference>
<evidence type="ECO:0000256" key="4">
    <source>
        <dbReference type="ARBA" id="ARBA00022829"/>
    </source>
</evidence>
<comment type="subunit">
    <text evidence="9">Forms a cyclic heterotetrameric complex composed of two molecules of XerC and two molecules of XerD.</text>
</comment>
<dbReference type="SUPFAM" id="SSF56349">
    <property type="entry name" value="DNA breaking-rejoining enzymes"/>
    <property type="match status" value="1"/>
</dbReference>
<dbReference type="InterPro" id="IPR050090">
    <property type="entry name" value="Tyrosine_recombinase_XerCD"/>
</dbReference>
<dbReference type="InterPro" id="IPR023009">
    <property type="entry name" value="Tyrosine_recombinase_XerC/XerD"/>
</dbReference>
<dbReference type="GO" id="GO:0007059">
    <property type="term" value="P:chromosome segregation"/>
    <property type="evidence" value="ECO:0007669"/>
    <property type="project" value="UniProtKB-UniRule"/>
</dbReference>
<dbReference type="InterPro" id="IPR013762">
    <property type="entry name" value="Integrase-like_cat_sf"/>
</dbReference>
<dbReference type="EMBL" id="PPEL01000107">
    <property type="protein sequence ID" value="PNV64369.1"/>
    <property type="molecule type" value="Genomic_DNA"/>
</dbReference>
<evidence type="ECO:0000313" key="13">
    <source>
        <dbReference type="Proteomes" id="UP000236488"/>
    </source>
</evidence>
<feature type="active site" evidence="9">
    <location>
        <position position="148"/>
    </location>
</feature>
<evidence type="ECO:0000256" key="2">
    <source>
        <dbReference type="ARBA" id="ARBA00022490"/>
    </source>
</evidence>
<dbReference type="CDD" id="cd00798">
    <property type="entry name" value="INT_XerDC_C"/>
    <property type="match status" value="1"/>
</dbReference>
<dbReference type="GO" id="GO:0006313">
    <property type="term" value="P:DNA transposition"/>
    <property type="evidence" value="ECO:0007669"/>
    <property type="project" value="UniProtKB-UniRule"/>
</dbReference>
<accession>A0A2K2U249</accession>
<evidence type="ECO:0000256" key="7">
    <source>
        <dbReference type="ARBA" id="ARBA00023172"/>
    </source>
</evidence>
<dbReference type="PANTHER" id="PTHR30349:SF81">
    <property type="entry name" value="TYROSINE RECOMBINASE XERC"/>
    <property type="match status" value="1"/>
</dbReference>
<feature type="active site" evidence="9">
    <location>
        <position position="247"/>
    </location>
</feature>
<keyword evidence="5 9" id="KW-0229">DNA integration</keyword>
<comment type="function">
    <text evidence="9">Site-specific tyrosine recombinase, which acts by catalyzing the cutting and rejoining of the recombining DNA molecules. The XerC-XerD complex is essential to convert dimers of the bacterial chromosome into monomers to permit their segregation at cell division. It also contributes to the segregational stability of plasmids.</text>
</comment>
<comment type="subcellular location">
    <subcellularLocation>
        <location evidence="1 9">Cytoplasm</location>
    </subcellularLocation>
</comment>
<feature type="domain" description="Core-binding (CB)" evidence="11">
    <location>
        <begin position="1"/>
        <end position="87"/>
    </location>
</feature>
<dbReference type="Pfam" id="PF02899">
    <property type="entry name" value="Phage_int_SAM_1"/>
    <property type="match status" value="1"/>
</dbReference>
<keyword evidence="4 9" id="KW-0159">Chromosome partition</keyword>
<reference evidence="12 13" key="1">
    <citation type="journal article" date="2018" name="Int. J. Syst. Evol. Microbiol.">
        <title>Rubneribacter badeniensis gen. nov., sp. nov. and Enteroscipio rubneri gen. nov., sp. nov., new members of the Eggerthellaceae isolated from human faeces.</title>
        <authorList>
            <person name="Danylec N."/>
            <person name="Gobl A."/>
            <person name="Stoll D.A."/>
            <person name="Hetzer B."/>
            <person name="Kulling S.E."/>
            <person name="Huch M."/>
        </authorList>
    </citation>
    <scope>NUCLEOTIDE SEQUENCE [LARGE SCALE GENOMIC DNA]</scope>
    <source>
        <strain evidence="12 13">ResAG-85</strain>
    </source>
</reference>
<dbReference type="Gene3D" id="1.10.443.10">
    <property type="entry name" value="Intergrase catalytic core"/>
    <property type="match status" value="1"/>
</dbReference>
<comment type="similarity">
    <text evidence="9">Belongs to the 'phage' integrase family. XerC subfamily.</text>
</comment>
<organism evidence="12 13">
    <name type="scientific">Rubneribacter badeniensis</name>
    <dbReference type="NCBI Taxonomy" id="2070688"/>
    <lineage>
        <taxon>Bacteria</taxon>
        <taxon>Bacillati</taxon>
        <taxon>Actinomycetota</taxon>
        <taxon>Coriobacteriia</taxon>
        <taxon>Eggerthellales</taxon>
        <taxon>Eggerthellaceae</taxon>
        <taxon>Rubneribacter</taxon>
    </lineage>
</organism>
<dbReference type="GO" id="GO:0005737">
    <property type="term" value="C:cytoplasm"/>
    <property type="evidence" value="ECO:0007669"/>
    <property type="project" value="UniProtKB-SubCell"/>
</dbReference>
<dbReference type="GO" id="GO:0051301">
    <property type="term" value="P:cell division"/>
    <property type="evidence" value="ECO:0007669"/>
    <property type="project" value="UniProtKB-KW"/>
</dbReference>
<evidence type="ECO:0000256" key="1">
    <source>
        <dbReference type="ARBA" id="ARBA00004496"/>
    </source>
</evidence>
<feature type="active site" evidence="9">
    <location>
        <position position="270"/>
    </location>
</feature>